<reference evidence="3 4" key="1">
    <citation type="submission" date="2020-11" db="EMBL/GenBank/DDBJ databases">
        <title>Arthrobacter antarcticus sp. nov., isolated from Antarctic Soil.</title>
        <authorList>
            <person name="Li J."/>
        </authorList>
    </citation>
    <scope>NUCLEOTIDE SEQUENCE [LARGE SCALE GENOMIC DNA]</scope>
    <source>
        <strain evidence="3 4">Z1-20</strain>
    </source>
</reference>
<accession>A0A931CU20</accession>
<gene>
    <name evidence="3" type="ORF">IV500_18765</name>
</gene>
<dbReference type="EMBL" id="JADNYM010000030">
    <property type="protein sequence ID" value="MBG0741409.1"/>
    <property type="molecule type" value="Genomic_DNA"/>
</dbReference>
<dbReference type="AlphaFoldDB" id="A0A931CU20"/>
<feature type="transmembrane region" description="Helical" evidence="2">
    <location>
        <begin position="42"/>
        <end position="61"/>
    </location>
</feature>
<dbReference type="Pfam" id="PF11239">
    <property type="entry name" value="DUF3040"/>
    <property type="match status" value="1"/>
</dbReference>
<dbReference type="InterPro" id="IPR021401">
    <property type="entry name" value="DUF3040"/>
</dbReference>
<evidence type="ECO:0000313" key="4">
    <source>
        <dbReference type="Proteomes" id="UP000655366"/>
    </source>
</evidence>
<sequence>MPLSEHEQRLLDQLEQQLHAEDPKFAHTLGSDPANSFSTRHVVIGVLIAIVGIIVLLAGVAWQLIPLGVGGFLIMGAGVYVATLRKGSPRSGAGDSTTGQSKRPKSSFMSSLEERWDERRHGQ</sequence>
<evidence type="ECO:0000313" key="3">
    <source>
        <dbReference type="EMBL" id="MBG0741409.1"/>
    </source>
</evidence>
<feature type="transmembrane region" description="Helical" evidence="2">
    <location>
        <begin position="67"/>
        <end position="84"/>
    </location>
</feature>
<evidence type="ECO:0000256" key="2">
    <source>
        <dbReference type="SAM" id="Phobius"/>
    </source>
</evidence>
<dbReference type="RefSeq" id="WP_196398345.1">
    <property type="nucleotide sequence ID" value="NZ_JADNYM010000030.1"/>
</dbReference>
<dbReference type="Proteomes" id="UP000655366">
    <property type="component" value="Unassembled WGS sequence"/>
</dbReference>
<keyword evidence="4" id="KW-1185">Reference proteome</keyword>
<comment type="caution">
    <text evidence="3">The sequence shown here is derived from an EMBL/GenBank/DDBJ whole genome shotgun (WGS) entry which is preliminary data.</text>
</comment>
<keyword evidence="2" id="KW-0812">Transmembrane</keyword>
<keyword evidence="2" id="KW-0472">Membrane</keyword>
<keyword evidence="2" id="KW-1133">Transmembrane helix</keyword>
<protein>
    <submittedName>
        <fullName evidence="3">DUF3040 domain-containing protein</fullName>
    </submittedName>
</protein>
<organism evidence="3 4">
    <name type="scientific">Arthrobacter terrae</name>
    <dbReference type="NCBI Taxonomy" id="2935737"/>
    <lineage>
        <taxon>Bacteria</taxon>
        <taxon>Bacillati</taxon>
        <taxon>Actinomycetota</taxon>
        <taxon>Actinomycetes</taxon>
        <taxon>Micrococcales</taxon>
        <taxon>Micrococcaceae</taxon>
        <taxon>Arthrobacter</taxon>
    </lineage>
</organism>
<name>A0A931CU20_9MICC</name>
<feature type="compositionally biased region" description="Basic and acidic residues" evidence="1">
    <location>
        <begin position="112"/>
        <end position="123"/>
    </location>
</feature>
<proteinExistence type="predicted"/>
<evidence type="ECO:0000256" key="1">
    <source>
        <dbReference type="SAM" id="MobiDB-lite"/>
    </source>
</evidence>
<feature type="region of interest" description="Disordered" evidence="1">
    <location>
        <begin position="86"/>
        <end position="123"/>
    </location>
</feature>